<evidence type="ECO:0000256" key="3">
    <source>
        <dbReference type="ARBA" id="ARBA00023002"/>
    </source>
</evidence>
<dbReference type="eggNOG" id="COG1233">
    <property type="taxonomic scope" value="Bacteria"/>
</dbReference>
<dbReference type="AlphaFoldDB" id="C0XPZ8"/>
<dbReference type="EC" id="1.14.99.-" evidence="6"/>
<dbReference type="HOGENOM" id="CLU_019722_2_1_11"/>
<dbReference type="EMBL" id="ACHJ01000031">
    <property type="protein sequence ID" value="EEI17729.1"/>
    <property type="molecule type" value="Genomic_DNA"/>
</dbReference>
<dbReference type="Pfam" id="PF01593">
    <property type="entry name" value="Amino_oxidase"/>
    <property type="match status" value="1"/>
</dbReference>
<dbReference type="PANTHER" id="PTHR43734:SF1">
    <property type="entry name" value="PHYTOENE DESATURASE"/>
    <property type="match status" value="1"/>
</dbReference>
<dbReference type="NCBIfam" id="TIGR02734">
    <property type="entry name" value="crtI_fam"/>
    <property type="match status" value="1"/>
</dbReference>
<dbReference type="GO" id="GO:0016117">
    <property type="term" value="P:carotenoid biosynthetic process"/>
    <property type="evidence" value="ECO:0007669"/>
    <property type="project" value="UniProtKB-KW"/>
</dbReference>
<protein>
    <submittedName>
        <fullName evidence="6">Phytoene desaturase</fullName>
        <ecNumber evidence="6">1.14.99.-</ecNumber>
    </submittedName>
</protein>
<evidence type="ECO:0000256" key="1">
    <source>
        <dbReference type="ARBA" id="ARBA00004829"/>
    </source>
</evidence>
<dbReference type="PANTHER" id="PTHR43734">
    <property type="entry name" value="PHYTOENE DESATURASE"/>
    <property type="match status" value="1"/>
</dbReference>
<evidence type="ECO:0000256" key="2">
    <source>
        <dbReference type="ARBA" id="ARBA00022746"/>
    </source>
</evidence>
<comment type="pathway">
    <text evidence="1 4">Carotenoid biosynthesis.</text>
</comment>
<dbReference type="GO" id="GO:0016491">
    <property type="term" value="F:oxidoreductase activity"/>
    <property type="evidence" value="ECO:0007669"/>
    <property type="project" value="UniProtKB-KW"/>
</dbReference>
<dbReference type="InterPro" id="IPR002937">
    <property type="entry name" value="Amino_oxidase"/>
</dbReference>
<name>C0XPZ8_CORLD</name>
<comment type="caution">
    <text evidence="6">The sequence shown here is derived from an EMBL/GenBank/DDBJ whole genome shotgun (WGS) entry which is preliminary data.</text>
</comment>
<accession>C0XPZ8</accession>
<sequence>MSETTAIVIGGGVAGLATAALLGRENYKVTLVERLDSVGGRSGEETIDGYRFDTGPSWYLMPDAFDRFFALFGKRTEDLLDLVDLAPAYRLFPENDEPVDVFSGRKEAIALFDSIEPGAGASLANYLDSAADAYDMAVEHFLYTTFSSALPFLSAPLRRRARDLARLLTVPLDKFVDSRFSDTRLRQILQYPAVFLSSHPQRTPSLYHLMSHTDLVQGVKYPQGGFAAVVNALAGLAEDNGVDIRLGADVNAITYSGDRATGVRLVGGEQITADIVVSAADLHFTETRLLPPSKRSYDEKWFGARDPGLGTVLVMLGIDTKLSQLAHHNLLFSEDWDSDFDAVFDGPVASRPLDASRSIYVSMPSATDPSTAPPGCENLFMLVPVPAAADFGHGDLYQAESSPAVAAVAHAAVDQLAQWCGIEDLREHITVMRTLGPSDFAERYRAWSGGSIGPAHTLRQSAFLRGRNVSKKLRNLYYAGATTVPGVGVPMCLISAENVLTRVLEPRS</sequence>
<comment type="similarity">
    <text evidence="4">Belongs to the carotenoid/retinoid oxidoreductase family.</text>
</comment>
<keyword evidence="7" id="KW-1185">Reference proteome</keyword>
<dbReference type="InterPro" id="IPR036188">
    <property type="entry name" value="FAD/NAD-bd_sf"/>
</dbReference>
<dbReference type="SUPFAM" id="SSF51905">
    <property type="entry name" value="FAD/NAD(P)-binding domain"/>
    <property type="match status" value="1"/>
</dbReference>
<keyword evidence="3 4" id="KW-0560">Oxidoreductase</keyword>
<evidence type="ECO:0000313" key="6">
    <source>
        <dbReference type="EMBL" id="EEI17729.1"/>
    </source>
</evidence>
<gene>
    <name evidence="6" type="primary">crtI</name>
    <name evidence="6" type="ORF">HMPREF0298_0518</name>
</gene>
<evidence type="ECO:0000256" key="4">
    <source>
        <dbReference type="RuleBase" id="RU362075"/>
    </source>
</evidence>
<organism evidence="6 7">
    <name type="scientific">Corynebacterium lipophiloflavum (strain ATCC 700352 / DSM 44291 / CCUG 37336 / JCM 10383 / DMMZ 1944)</name>
    <dbReference type="NCBI Taxonomy" id="525263"/>
    <lineage>
        <taxon>Bacteria</taxon>
        <taxon>Bacillati</taxon>
        <taxon>Actinomycetota</taxon>
        <taxon>Actinomycetes</taxon>
        <taxon>Mycobacteriales</taxon>
        <taxon>Corynebacteriaceae</taxon>
        <taxon>Corynebacterium</taxon>
    </lineage>
</organism>
<dbReference type="RefSeq" id="WP_006841000.1">
    <property type="nucleotide sequence ID" value="NZ_GG667196.1"/>
</dbReference>
<evidence type="ECO:0000313" key="7">
    <source>
        <dbReference type="Proteomes" id="UP000006196"/>
    </source>
</evidence>
<dbReference type="Proteomes" id="UP000006196">
    <property type="component" value="Unassembled WGS sequence"/>
</dbReference>
<keyword evidence="2 4" id="KW-0125">Carotenoid biosynthesis</keyword>
<evidence type="ECO:0000259" key="5">
    <source>
        <dbReference type="Pfam" id="PF01593"/>
    </source>
</evidence>
<feature type="domain" description="Amine oxidase" evidence="5">
    <location>
        <begin position="13"/>
        <end position="499"/>
    </location>
</feature>
<dbReference type="STRING" id="525263.HMPREF0298_0518"/>
<dbReference type="OrthoDB" id="9774675at2"/>
<dbReference type="InterPro" id="IPR014105">
    <property type="entry name" value="Carotenoid/retinoid_OxRdtase"/>
</dbReference>
<reference evidence="6" key="1">
    <citation type="submission" date="2009-01" db="EMBL/GenBank/DDBJ databases">
        <authorList>
            <person name="Qin X."/>
            <person name="Bachman B."/>
            <person name="Battles P."/>
            <person name="Bell A."/>
            <person name="Bess C."/>
            <person name="Bickham C."/>
            <person name="Chaboub L."/>
            <person name="Chen D."/>
            <person name="Coyle M."/>
            <person name="Deiros D.R."/>
            <person name="Dinh H."/>
            <person name="Forbes L."/>
            <person name="Fowler G."/>
            <person name="Francisco L."/>
            <person name="Fu Q."/>
            <person name="Gubbala S."/>
            <person name="Hale W."/>
            <person name="Han Y."/>
            <person name="Hemphill L."/>
            <person name="Highlander S.K."/>
            <person name="Hirani K."/>
            <person name="Hogues M."/>
            <person name="Jackson L."/>
            <person name="Jakkamsetti A."/>
            <person name="Javaid M."/>
            <person name="Jiang H."/>
            <person name="Korchina V."/>
            <person name="Kovar C."/>
            <person name="Lara F."/>
            <person name="Lee S."/>
            <person name="Mata R."/>
            <person name="Mathew T."/>
            <person name="Moen C."/>
            <person name="Morales K."/>
            <person name="Munidasa M."/>
            <person name="Nazareth L."/>
            <person name="Ngo R."/>
            <person name="Nguyen L."/>
            <person name="Okwuonu G."/>
            <person name="Ongeri F."/>
            <person name="Patil S."/>
            <person name="Petrosino J."/>
            <person name="Pham C."/>
            <person name="Pham P."/>
            <person name="Pu L.-L."/>
            <person name="Puazo M."/>
            <person name="Raj R."/>
            <person name="Reid J."/>
            <person name="Rouhana J."/>
            <person name="Saada N."/>
            <person name="Shang Y."/>
            <person name="Simmons D."/>
            <person name="Thornton R."/>
            <person name="Warren J."/>
            <person name="Weissenberger G."/>
            <person name="Zhang J."/>
            <person name="Zhang L."/>
            <person name="Zhou C."/>
            <person name="Zhu D."/>
            <person name="Muzny D."/>
            <person name="Worley K."/>
            <person name="Gibbs R."/>
        </authorList>
    </citation>
    <scope>NUCLEOTIDE SEQUENCE [LARGE SCALE GENOMIC DNA]</scope>
    <source>
        <strain evidence="6">DSM 44291</strain>
    </source>
</reference>
<proteinExistence type="inferred from homology"/>
<dbReference type="Gene3D" id="3.50.50.60">
    <property type="entry name" value="FAD/NAD(P)-binding domain"/>
    <property type="match status" value="2"/>
</dbReference>